<comment type="caution">
    <text evidence="1">The sequence shown here is derived from an EMBL/GenBank/DDBJ whole genome shotgun (WGS) entry which is preliminary data.</text>
</comment>
<dbReference type="AlphaFoldDB" id="A0A951PIF7"/>
<accession>A0A951PIF7</accession>
<dbReference type="EMBL" id="JAHHIF010000006">
    <property type="protein sequence ID" value="MBW4544087.1"/>
    <property type="molecule type" value="Genomic_DNA"/>
</dbReference>
<dbReference type="Proteomes" id="UP000753908">
    <property type="component" value="Unassembled WGS sequence"/>
</dbReference>
<gene>
    <name evidence="1" type="ORF">KME25_06550</name>
</gene>
<organism evidence="1 2">
    <name type="scientific">Symplocastrum torsivum CPER-KK1</name>
    <dbReference type="NCBI Taxonomy" id="450513"/>
    <lineage>
        <taxon>Bacteria</taxon>
        <taxon>Bacillati</taxon>
        <taxon>Cyanobacteriota</taxon>
        <taxon>Cyanophyceae</taxon>
        <taxon>Oscillatoriophycideae</taxon>
        <taxon>Oscillatoriales</taxon>
        <taxon>Microcoleaceae</taxon>
        <taxon>Symplocastrum</taxon>
    </lineage>
</organism>
<evidence type="ECO:0000313" key="2">
    <source>
        <dbReference type="Proteomes" id="UP000753908"/>
    </source>
</evidence>
<reference evidence="1" key="1">
    <citation type="submission" date="2021-05" db="EMBL/GenBank/DDBJ databases">
        <authorList>
            <person name="Pietrasiak N."/>
            <person name="Ward R."/>
            <person name="Stajich J.E."/>
            <person name="Kurbessoian T."/>
        </authorList>
    </citation>
    <scope>NUCLEOTIDE SEQUENCE</scope>
    <source>
        <strain evidence="1">CPER-KK1</strain>
    </source>
</reference>
<name>A0A951PIF7_9CYAN</name>
<sequence length="344" mass="39764">MVENITFRYVTPIFNHNPFVNFKHSGQYKDASYTINLKAYDSSELIELLKYGNNATKRKLQNIGESYRFSPSFTNVFLAVDIIQPLTKLREISSNTEESRDIFHEIVSALRLHTTRGLFFDYTYIFSSIPFPESTPDTRPAIIRELAGEVTNYSTLYSLTIPLSHGALGYGKSALPTQEHEPAKLTFQRLLYKEWDEANTFDKLLKLALEYHRLSFTLERVDHAFLILMVVFEALFKKEDENNINNAATRIAQFMATVQKDMKPIRKAFLSRPVTSFLTIRNGIAHGDPTLDKVIVEAQYLELYRYITEAIIKLIKIPDNAIGTNYYDDLEKHINEEFFKLKLS</sequence>
<evidence type="ECO:0000313" key="1">
    <source>
        <dbReference type="EMBL" id="MBW4544087.1"/>
    </source>
</evidence>
<evidence type="ECO:0008006" key="3">
    <source>
        <dbReference type="Google" id="ProtNLM"/>
    </source>
</evidence>
<protein>
    <recommendedName>
        <fullName evidence="3">Apea-like HEPN domain-containing protein</fullName>
    </recommendedName>
</protein>
<reference evidence="1" key="2">
    <citation type="journal article" date="2022" name="Microbiol. Resour. Announc.">
        <title>Metagenome Sequencing to Explore Phylogenomics of Terrestrial Cyanobacteria.</title>
        <authorList>
            <person name="Ward R.D."/>
            <person name="Stajich J.E."/>
            <person name="Johansen J.R."/>
            <person name="Huntemann M."/>
            <person name="Clum A."/>
            <person name="Foster B."/>
            <person name="Foster B."/>
            <person name="Roux S."/>
            <person name="Palaniappan K."/>
            <person name="Varghese N."/>
            <person name="Mukherjee S."/>
            <person name="Reddy T.B.K."/>
            <person name="Daum C."/>
            <person name="Copeland A."/>
            <person name="Chen I.A."/>
            <person name="Ivanova N.N."/>
            <person name="Kyrpides N.C."/>
            <person name="Shapiro N."/>
            <person name="Eloe-Fadrosh E.A."/>
            <person name="Pietrasiak N."/>
        </authorList>
    </citation>
    <scope>NUCLEOTIDE SEQUENCE</scope>
    <source>
        <strain evidence="1">CPER-KK1</strain>
    </source>
</reference>
<proteinExistence type="predicted"/>